<evidence type="ECO:0000313" key="8">
    <source>
        <dbReference type="EMBL" id="CAX70062.1"/>
    </source>
</evidence>
<keyword evidence="3 6" id="KW-0472">Membrane</keyword>
<evidence type="ECO:0000256" key="1">
    <source>
        <dbReference type="ARBA" id="ARBA00004180"/>
    </source>
</evidence>
<dbReference type="GO" id="GO:0030130">
    <property type="term" value="C:clathrin coat of trans-Golgi network vesicle"/>
    <property type="evidence" value="ECO:0007669"/>
    <property type="project" value="InterPro"/>
</dbReference>
<feature type="compositionally biased region" description="Basic and acidic residues" evidence="7">
    <location>
        <begin position="23"/>
        <end position="38"/>
    </location>
</feature>
<evidence type="ECO:0000256" key="4">
    <source>
        <dbReference type="ARBA" id="ARBA00023176"/>
    </source>
</evidence>
<evidence type="ECO:0000256" key="6">
    <source>
        <dbReference type="RuleBase" id="RU363137"/>
    </source>
</evidence>
<comment type="similarity">
    <text evidence="2 6">Belongs to the clathrin light chain family.</text>
</comment>
<dbReference type="EMBL" id="FN314329">
    <property type="protein sequence ID" value="CAX70062.1"/>
    <property type="molecule type" value="mRNA"/>
</dbReference>
<evidence type="ECO:0000256" key="7">
    <source>
        <dbReference type="SAM" id="MobiDB-lite"/>
    </source>
</evidence>
<reference evidence="8" key="2">
    <citation type="submission" date="2009-03" db="EMBL/GenBank/DDBJ databases">
        <authorList>
            <person name="Gang L."/>
        </authorList>
    </citation>
    <scope>NUCLEOTIDE SEQUENCE</scope>
    <source>
        <strain evidence="8">Anhui</strain>
    </source>
</reference>
<dbReference type="GO" id="GO:0072583">
    <property type="term" value="P:clathrin-dependent endocytosis"/>
    <property type="evidence" value="ECO:0007669"/>
    <property type="project" value="TreeGrafter"/>
</dbReference>
<dbReference type="GO" id="GO:0005198">
    <property type="term" value="F:structural molecule activity"/>
    <property type="evidence" value="ECO:0007669"/>
    <property type="project" value="InterPro"/>
</dbReference>
<reference evidence="8" key="1">
    <citation type="journal article" date="2009" name="Nature">
        <title>The Schistosoma japonicum genome reveals features of host-parasite interplay.</title>
        <authorList>
            <person name="Liu F."/>
            <person name="Zhou Y."/>
            <person name="Wang Z.Q."/>
            <person name="Lu G."/>
            <person name="Zheng H."/>
            <person name="Brindley P.J."/>
            <person name="McManus D.P."/>
            <person name="Blair D."/>
            <person name="Zhang Q.H."/>
            <person name="Zhong Y."/>
            <person name="Wang S."/>
            <person name="Han Z.G."/>
            <person name="Chen Z."/>
        </authorList>
    </citation>
    <scope>NUCLEOTIDE SEQUENCE</scope>
    <source>
        <strain evidence="8">Anhui</strain>
    </source>
</reference>
<evidence type="ECO:0000256" key="3">
    <source>
        <dbReference type="ARBA" id="ARBA00023136"/>
    </source>
</evidence>
<sequence>MSDFDPVSDFLAREQEALGDLGDDFKLDEGTEGTETRSYEPVSDASYVFLNGQSGMNGSHVGDYLTKPDCTVSDSDHDFNRVESDSNLSSTESWREEFNKRIKTKDAEEEKKCIELMEIGKKELNDWYRNYHQQLETRSRELREKKSDLNGQLMNGGNKPSVKDSAVWESICNLCDFQSKPKTAIDTSRMRSILLSLKPTN</sequence>
<comment type="subcellular location">
    <subcellularLocation>
        <location evidence="1 6">Cytoplasmic vesicle membrane</location>
        <topology evidence="1 6">Peripheral membrane protein</topology>
        <orientation evidence="1 6">Cytoplasmic side</orientation>
    </subcellularLocation>
    <subcellularLocation>
        <location evidence="6">Membrane</location>
        <location evidence="6">Coated pit</location>
        <topology evidence="6">Peripheral membrane protein</topology>
        <orientation evidence="6">Cytoplasmic side</orientation>
    </subcellularLocation>
    <text evidence="6">Cytoplasmic face of coated pits and vesicles.</text>
</comment>
<dbReference type="GO" id="GO:0030132">
    <property type="term" value="C:clathrin coat of coated pit"/>
    <property type="evidence" value="ECO:0007669"/>
    <property type="project" value="InterPro"/>
</dbReference>
<keyword evidence="4 6" id="KW-0168">Coated pit</keyword>
<feature type="region of interest" description="Disordered" evidence="7">
    <location>
        <begin position="21"/>
        <end position="40"/>
    </location>
</feature>
<dbReference type="PANTHER" id="PTHR10639:SF7">
    <property type="entry name" value="CLATHRIN LIGHT CHAIN"/>
    <property type="match status" value="1"/>
</dbReference>
<dbReference type="InterPro" id="IPR000996">
    <property type="entry name" value="Clathrin_L-chain"/>
</dbReference>
<protein>
    <recommendedName>
        <fullName evidence="6">Clathrin light chain</fullName>
    </recommendedName>
</protein>
<dbReference type="Pfam" id="PF01086">
    <property type="entry name" value="Clathrin_lg_ch"/>
    <property type="match status" value="1"/>
</dbReference>
<evidence type="ECO:0000256" key="2">
    <source>
        <dbReference type="ARBA" id="ARBA00005263"/>
    </source>
</evidence>
<proteinExistence type="evidence at transcript level"/>
<comment type="function">
    <text evidence="6">Clathrin is the major protein of the polyhedral coat of coated pits and vesicles.</text>
</comment>
<accession>C1L5T4</accession>
<dbReference type="PANTHER" id="PTHR10639">
    <property type="entry name" value="CLATHRIN LIGHT CHAIN"/>
    <property type="match status" value="1"/>
</dbReference>
<dbReference type="GO" id="GO:0032050">
    <property type="term" value="F:clathrin heavy chain binding"/>
    <property type="evidence" value="ECO:0007669"/>
    <property type="project" value="TreeGrafter"/>
</dbReference>
<dbReference type="GO" id="GO:0006886">
    <property type="term" value="P:intracellular protein transport"/>
    <property type="evidence" value="ECO:0007669"/>
    <property type="project" value="InterPro"/>
</dbReference>
<dbReference type="AlphaFoldDB" id="C1L5T4"/>
<evidence type="ECO:0000256" key="5">
    <source>
        <dbReference type="ARBA" id="ARBA00023329"/>
    </source>
</evidence>
<organism evidence="8">
    <name type="scientific">Schistosoma japonicum</name>
    <name type="common">Blood fluke</name>
    <dbReference type="NCBI Taxonomy" id="6182"/>
    <lineage>
        <taxon>Eukaryota</taxon>
        <taxon>Metazoa</taxon>
        <taxon>Spiralia</taxon>
        <taxon>Lophotrochozoa</taxon>
        <taxon>Platyhelminthes</taxon>
        <taxon>Trematoda</taxon>
        <taxon>Digenea</taxon>
        <taxon>Strigeidida</taxon>
        <taxon>Schistosomatoidea</taxon>
        <taxon>Schistosomatidae</taxon>
        <taxon>Schistosoma</taxon>
    </lineage>
</organism>
<name>C1L5T4_SCHJA</name>
<keyword evidence="5 6" id="KW-0968">Cytoplasmic vesicle</keyword>